<evidence type="ECO:0000313" key="3">
    <source>
        <dbReference type="Proteomes" id="UP001165289"/>
    </source>
</evidence>
<name>A0AAV7JXX1_9METZ</name>
<dbReference type="SUPFAM" id="SSF52540">
    <property type="entry name" value="P-loop containing nucleoside triphosphate hydrolases"/>
    <property type="match status" value="2"/>
</dbReference>
<dbReference type="PANTHER" id="PTHR22605">
    <property type="entry name" value="RZ-TYPE DOMAIN-CONTAINING PROTEIN"/>
    <property type="match status" value="1"/>
</dbReference>
<evidence type="ECO:0000259" key="1">
    <source>
        <dbReference type="SMART" id="SM00382"/>
    </source>
</evidence>
<dbReference type="InterPro" id="IPR027417">
    <property type="entry name" value="P-loop_NTPase"/>
</dbReference>
<reference evidence="2 3" key="1">
    <citation type="journal article" date="2023" name="BMC Biol.">
        <title>The compact genome of the sponge Oopsacas minuta (Hexactinellida) is lacking key metazoan core genes.</title>
        <authorList>
            <person name="Santini S."/>
            <person name="Schenkelaars Q."/>
            <person name="Jourda C."/>
            <person name="Duchesne M."/>
            <person name="Belahbib H."/>
            <person name="Rocher C."/>
            <person name="Selva M."/>
            <person name="Riesgo A."/>
            <person name="Vervoort M."/>
            <person name="Leys S.P."/>
            <person name="Kodjabachian L."/>
            <person name="Le Bivic A."/>
            <person name="Borchiellini C."/>
            <person name="Claverie J.M."/>
            <person name="Renard E."/>
        </authorList>
    </citation>
    <scope>NUCLEOTIDE SEQUENCE [LARGE SCALE GENOMIC DNA]</scope>
    <source>
        <strain evidence="2">SPO-2</strain>
    </source>
</reference>
<accession>A0AAV7JXX1</accession>
<evidence type="ECO:0000313" key="2">
    <source>
        <dbReference type="EMBL" id="KAI6653727.1"/>
    </source>
</evidence>
<gene>
    <name evidence="2" type="ORF">LOD99_3231</name>
</gene>
<dbReference type="GO" id="GO:0004842">
    <property type="term" value="F:ubiquitin-protein transferase activity"/>
    <property type="evidence" value="ECO:0007669"/>
    <property type="project" value="InterPro"/>
</dbReference>
<comment type="caution">
    <text evidence="2">The sequence shown here is derived from an EMBL/GenBank/DDBJ whole genome shotgun (WGS) entry which is preliminary data.</text>
</comment>
<keyword evidence="3" id="KW-1185">Reference proteome</keyword>
<proteinExistence type="predicted"/>
<dbReference type="InterPro" id="IPR031248">
    <property type="entry name" value="RNF213"/>
</dbReference>
<dbReference type="EMBL" id="JAKMXF010000255">
    <property type="protein sequence ID" value="KAI6653727.1"/>
    <property type="molecule type" value="Genomic_DNA"/>
</dbReference>
<dbReference type="PANTHER" id="PTHR22605:SF1">
    <property type="entry name" value="RZ-TYPE DOMAIN-CONTAINING PROTEIN"/>
    <property type="match status" value="1"/>
</dbReference>
<dbReference type="Gene3D" id="3.40.50.300">
    <property type="entry name" value="P-loop containing nucleotide triphosphate hydrolases"/>
    <property type="match status" value="1"/>
</dbReference>
<protein>
    <recommendedName>
        <fullName evidence="1">AAA+ ATPase domain-containing protein</fullName>
    </recommendedName>
</protein>
<dbReference type="PROSITE" id="PS00675">
    <property type="entry name" value="SIGMA54_INTERACT_1"/>
    <property type="match status" value="1"/>
</dbReference>
<dbReference type="InterPro" id="IPR003593">
    <property type="entry name" value="AAA+_ATPase"/>
</dbReference>
<feature type="domain" description="AAA+ ATPase" evidence="1">
    <location>
        <begin position="2620"/>
        <end position="2760"/>
    </location>
</feature>
<feature type="domain" description="AAA+ ATPase" evidence="1">
    <location>
        <begin position="2127"/>
        <end position="2396"/>
    </location>
</feature>
<dbReference type="SMART" id="SM00382">
    <property type="entry name" value="AAA"/>
    <property type="match status" value="2"/>
</dbReference>
<sequence>MAENVEMFENPGMTAEGSAPYEMKNALHITGMFNVSETFVFSVNCFSKLSHGILEQQLILADDYDADVTQLRILLINCKSDKLAQQLEQATHKSTIKTIVILYATEEHVATARGYIDRFNFPLLFVEEKCDKIIELFNRFPELKAEVSIKDYKEVFSKTIYQVRRQPIEDDSREPFQLVSERLHTESMKPRSMLENPNLFIDILKIIRNAKEDDNQGLKKQKRVRRIYDDGFSHYLKYSEAKTDFLYYIVFIREIFSTESAKVSEAVTPLLLAVSAQQVQPKELKGIFNSFFTTCNSPTAIYGCDSLPKKMLDFLRADKLSSFKQVKEAKDLADKLFWSNLYMLMEEEFESAYATGHFSNCYWSNFFTQKCKVPINEDSGPTFYVLSEGIIMGKEMGIRPERCIQPSHYILLIKKEKNLKIICLALEKLFTISCYNEGHSFMIKFKEFFTSLDDSRSDLFIKDPEYTNNACRLMSFLADVVYKSKELATPEENKRVDQLEAMWSDIYKDIVVMWAFPFYTTNMNIPTSYPDDLLQFKIGLKIPPASGLLRKWTYSYINPTLANIINRTKQYSPEVFYSIITKFTFLTKDFMMSYLGYYTQRKDVSLRSNIWVQIFNMAFTVSTKYEDSTKVFDSILICLQKIFRQYVINQSIRSKQLTYTGVIHFILDLFAMKLDCKPTYFPDKISQTEPWKGLKMGFNRYATQIQNSLERILGALPTRGESTILQEWFMMMIMDAATPIHNEIMSPIPLITTTKVFKAATNAIQEWFTVYEIQDLTPKYCYAWVIMAACCKNTSGIKHLQLHNMPLFIVYLLEIYNNTHQIASTYVEVSSIQTVDREFSIVREHLQSAAYDIQKNNVTFTLLFEYLKNQDAICKLYKMAGLGEVFTKEELGKLNTLYNQVNTTLSRKLILQLPKKAYPPSQWKLLKDSLEHFGVEVVPLIMIHKNFKIIQMENSEYPCCVEPMPDIKINEYGELTNSILAFLKPLEQYEDFFTHFFLQKNDLFMASLSYFCQRERTGTARLSIESFASAVTQTYIWLENVIQEKSTFADIRPIFELLDLQVLNVDLIKSQFRKFPRFSSLTRDLNFMDMFELLQYRAHLPAIKRVCDAYSLTRFTDSHEYRKINQYSEKLQDDKLVDVLTIETASTYLNDLRRCLSGTSPRRLRIFEVMLSAKEFYNFLVDPENEYYKTERRKLFFDEIEIITGDLQNQDYNDKILSHLQIAYNFIIPFCFKDLSFPKLMQRIASEEYKNGEESGFEQLETVNRNIQQIRLWFIISRGEAAQNDSQQLTDILLNGTFEIQINEMTLHQGMESPFSLADPSKGIPLSEDAPVTDTFNYPIVLKYGQSTKKRRQSSVTSQSSISPFNSLKSHHTLINKLMNQDMIDEFVRKLGFLEFDNNDSLREKTHKFGAFYSEILKLSKILTQLHYYGHPDFVKRTEVYPLTKDISELKMVINNYELLFYNWKQGIDERHKTYPLLSHFTMQRVSSIIRNLNIEEWDEAAQLLAFVFNRIEGLHSKLANWLSTNYATLDTNLSLAEHLGQLLNMMRNNSELTAYVCTEQSLFCESIVEKPCLHNIHKYYNVSDLEIMSLLISLYSEKPFHIPHYTEILHCTPSMGDEEIELFLKRTEQFPEFIYSLIKVNLLPTNLQEKIVTHMSQQKIMAQTHYIETGPSVLGELSTVRIHTYGIESEIEDRGSQCLTYLNNKKICQVTLVYGLEGVGKTHYIKNKIRCAREKEDIDVVQVAIHEGFSLSSVIEKIKSQFNVNNLKHGNILYFNFTIACPSSDKKDKKFQELMSSICWFFFYILILGYVYDEASGKGFYMPVGLNWQVYVEVPIQATNLEDTKAQARVPESYLENFLNLVPILKFIGKKKLIQANKPYQINHEVQLVCKYLRAMEEFRSRKGKNSQIGINTLYQEGSGSPVKFGNKPTVPDAECYTLLNKYMATDVQSKKILQKLYIKYMYRRCLILETMPPFNFNTGSTVLMEVDGKTKQVCLKNLGSTLMELMLNEVNVTFCSLISSREWSSLDHHQLVYDSVGGAYSIFYLSLNPEKLPPVITTALDTIGVSIPQREQLGDRDTLDPYLARALGIRIPGDGKRLSLIDNEGYVLTSDFVMKMININERRMCGVPVIIEGETGVGKTELMRILAFLWKIPYEINIERWKSIFHESLNDILADEDEKYVGELFSIVEKVGLSCTEFSKVDLLKDSDKLELMIQRFFARVMKSLEELVRLPAFYLLDLDWNSIEKLINKILHNKCTIDDSSYLSTFLCRLLKAPFIMTFYKYNMHSAITQENIKLYFEEVISSATNIYNRCTNISNQFQTSNMHIPTITVFIDEINTSSCLGLFKEITIDNSIDGSPLPSNLFVIAASNPHRSVSAPIYNQSKERDWVLGWYHVNQLHPTMELLKWNFGALNEVQENEYISTLMAITAARYESKQDRCYSFSQVSPKDLKLLSTFIHTGQSKVRDFARDTLLNIFDKRERKTKQDKEREEKILSETISRSKSSVSQRDIKRVFTLIEFIGSIIDIPPSEMKETGIDHYKLCRRIILVAVGVVYYLRLDHEFRRQFKTAINIDGFEKFESIFEYEVDQFVNKADIPNGIAKTQGLKENLFATIICTITKIPLIIVGPPGTSKTLSFNLTVSNLNKAKESKSYYFQQSNFPSLDAQYYQCSRKSTSKEIENVFKRALKRQEANDDAGLPVNCVVFLDEAGLPEEQQDSLKVLHYFLDAPKVSFVAISNHILDAAKSNRAINVFRPYQNDPNDLEQLAKGCFYQDENTSKVTEELQIKLKQFCNAYVKIETRLQEIERFDFFGMRDFIHFLNYLNRHSTIHTGITEMMVVRALERNFSGIDSKAFLEILTHFAPDQEESELKYLLRNTVDVLHCSLKDKSVRPLKKGSGKLVEVRFKLIIDASEDDTVIRLLFRHNILDSRSRHFVCTDFLEDDEMQKVNLVSAIQNAASQGLTVIMSHGEDIFECFYDVFNQNYKEINDVKTGVRYYANIAIGSHTKPCRIHPDFQCIVHMHKSEIATAPAPFLNRFEKFLITQEDIKKATLDAIPKSMNKLVNCAIEKIQQFLSNLAPKNFYSKIQDTVNSLLIELLPPPPRDNPPDVIPNERIRIHQALSKQESCSDAFNTEPYIYLDLLIDHLREKYHFHIIHLSLDERNTIAIDILEYALTQVPDAVKEYYLIKADPSSIMKWVPHAIELLYTVDDPNAEFIDTGKRKFDAKLVVNFGELLVASMILQFIIRYVCCQLLKVTIPETITINKNFIDPAYRKHYLYYQNHFSLKNLIASHIQLLEEVHWDLRLRPTKLICFTTTNSFLHKLPDLFPSEHVCNVTTNEKDTINNIRSCIFERAERVCLFSLRYFPTREHFVRELKSFLDSDKLTVMVLIVNVQLVSTRKINFVRHMIEQEERLSKKSRKFFVLVLHYSPGIFHSQGFNSSLGDENQNTSRYPSHFVLGWDHYYIESISPPGNIVNIQTWLKLTIDNDEVNVDWKHDFVKQLKESLIGSILFEITSFVSFRAKKIDSRLTINSDSTSITRRNHYLKKIFECTDIDFILCEKFVHYWTPKAIQERLVIASSAVISRGSNLNISDYVQTNIRYLFSQYIIEMIYRINDDLNLDTLFQETNLIAQAVDDDNQDDVDTPAVKYSFEHAYPETEGDNNMIIPDINKQNCQLFERILIDYNNLPSLEDLQLVNRNKDMKVSIPCWSREFPFSKYISELMEELIEMSLLEIAPSTLDTPRGAIPEKKQEIDSPLQDRVKHCLISKLNKIETTGMYHEVKYPIVSIALEAFHDDESWVRYKTDYIISRLELHADMAKFLAEFARLWGNKFNLEGQTVIERVTSFHVENYFNPPDSSRQLYLVLNLQKTIDVDLNITIESAHADFSAYILSTFHKLLSTCGDDIQKWKEWTLNYECLSSQKNICVDHLTPPCKALYLKLHFIYLNNSCDRLNWSFVPNAITLLKEYKNLPLKEGSDLPSFMSHLQSFITGTTGRTVHHEFVSKFMDHYIDVCSPLSADDCNYLCKFILDVFGPPTGEFYHILSFQHLEHLLVRLLHSLPFETNDNEQSVLPFNSFLKQQVGYSILEGPLMRDDSTSVPILLIESSYFPPNKNIDTAPTHLTQSLDAFIPPYYYSSKNYFIEQAHKNVASHMRSDMSHLYFSVCMNEIERVMHGHGFEHMMRQHENFAIEGGIADLEVIAQIEKQALFQVILKKFASFYNLNQLLNPAGLEQYQQNFPDVIKAFHKELLNADSGGGKKGGHSWVLLSWIYINYSNSEDCTECLKDLLQRPIHGWLKDFESKMVNYLNQDTGYPWITDSYKSISKILKDITSRSMAVSTKISENPSISKLNDLRNFLVRECSHSGNQVIMTLWYAVFVQFYCENKSIILDEEIARSFPHLCQSKQKFIRCFANSTTKVHNQNFIPIRNFLTHPSCLQKSIFYFIEYFLTSPEDTCFYNTLIFDPHSIVYLPGSLTLKKLGEDPTARIDLICCLNEEGLYSSDSFLLNTSTERNSFSLQSFYLINMLNYISLLLSYLIHDILHHPDVQCKLFSEKYCRDLVMNLIGDIRKCWSLLIEVSGVYEEDMVSVIRHFFKKTLMTDSAMEPVNLLLDLKDIVRFERQIHYRFHKFSLNHIKLASIRNPDLAHNLWTLNTRIPKPITAKSILAYIEPKNTEQLNNHDVILAFISLRKPLRVGAMLLPIALKLYEMFHVDLNYVLLKEMAISKSLTNFVREVCNRHPSLIELKELVKNFENYLPEYVALRKPNLDLGGELPKPLRMYDVLNVEEKGRDTNNPPLNILLTIIKDIIKLHNGLIDLVNKCTSKILGYSSETAPSILPTQDSAISNMITDLTQSELVQFRHDSFTCCRGDPPLTLTEDKLEVSKFYRRRAPDSFIVIKEIQGGFNLDGLERDLIMAYISPKFKFEDPIEKEYHFRIPHPIAQSSSQYYKIDVFNDLLTQPFKALLPENLIRDLEYHFHMLDYNNVLILLKGLQTVTSFLIQSQNITPGDKQWAEFTLGMYAKHIMNQDSLQGAFSQFEFNKLSKSQSTILAELQIIHLFECFKFFYDKLSLKYYEFCHLTYSVKKPLPPKVERKLEFDVQQCLDNRVGHFENIEPLRIFLDDLQVKLQYKESFIIQNPKSSMEEILNHVHPHDITHRSLINLLNQEVTNEHYVHLILKIKSIVSQLKAKHPKLQKWEENVVDFWNIHLPYFCEHNEDDSIDMSGNILYHYNLDFFDTEISYYDLLQRLEAPSRHPSGILRDQENVYDIIPKEAKMYI</sequence>
<dbReference type="GO" id="GO:0016887">
    <property type="term" value="F:ATP hydrolysis activity"/>
    <property type="evidence" value="ECO:0007669"/>
    <property type="project" value="InterPro"/>
</dbReference>
<dbReference type="InterPro" id="IPR025662">
    <property type="entry name" value="Sigma_54_int_dom_ATP-bd_1"/>
</dbReference>
<organism evidence="2 3">
    <name type="scientific">Oopsacas minuta</name>
    <dbReference type="NCBI Taxonomy" id="111878"/>
    <lineage>
        <taxon>Eukaryota</taxon>
        <taxon>Metazoa</taxon>
        <taxon>Porifera</taxon>
        <taxon>Hexactinellida</taxon>
        <taxon>Hexasterophora</taxon>
        <taxon>Lyssacinosida</taxon>
        <taxon>Leucopsacidae</taxon>
        <taxon>Oopsacas</taxon>
    </lineage>
</organism>
<dbReference type="Proteomes" id="UP001165289">
    <property type="component" value="Unassembled WGS sequence"/>
</dbReference>